<accession>A0A840UTQ1</accession>
<dbReference type="AlphaFoldDB" id="A0A840UTQ1"/>
<keyword evidence="2" id="KW-0812">Transmembrane</keyword>
<evidence type="ECO:0000256" key="1">
    <source>
        <dbReference type="SAM" id="MobiDB-lite"/>
    </source>
</evidence>
<feature type="transmembrane region" description="Helical" evidence="2">
    <location>
        <begin position="33"/>
        <end position="54"/>
    </location>
</feature>
<keyword evidence="4" id="KW-1185">Reference proteome</keyword>
<keyword evidence="2" id="KW-1133">Transmembrane helix</keyword>
<gene>
    <name evidence="3" type="ORF">HNQ81_003323</name>
</gene>
<dbReference type="EMBL" id="JACHEO010000029">
    <property type="protein sequence ID" value="MBB5349567.1"/>
    <property type="molecule type" value="Genomic_DNA"/>
</dbReference>
<proteinExistence type="predicted"/>
<feature type="region of interest" description="Disordered" evidence="1">
    <location>
        <begin position="1"/>
        <end position="31"/>
    </location>
</feature>
<reference evidence="3 4" key="1">
    <citation type="submission" date="2020-08" db="EMBL/GenBank/DDBJ databases">
        <title>Genomic Encyclopedia of Type Strains, Phase IV (KMG-IV): sequencing the most valuable type-strain genomes for metagenomic binning, comparative biology and taxonomic classification.</title>
        <authorList>
            <person name="Goeker M."/>
        </authorList>
    </citation>
    <scope>NUCLEOTIDE SEQUENCE [LARGE SCALE GENOMIC DNA]</scope>
    <source>
        <strain evidence="3 4">DSM 28570</strain>
    </source>
</reference>
<evidence type="ECO:0000313" key="4">
    <source>
        <dbReference type="Proteomes" id="UP000539642"/>
    </source>
</evidence>
<dbReference type="Proteomes" id="UP000539642">
    <property type="component" value="Unassembled WGS sequence"/>
</dbReference>
<evidence type="ECO:0000256" key="2">
    <source>
        <dbReference type="SAM" id="Phobius"/>
    </source>
</evidence>
<keyword evidence="2" id="KW-0472">Membrane</keyword>
<protein>
    <submittedName>
        <fullName evidence="3">Uncharacterized protein</fullName>
    </submittedName>
</protein>
<organism evidence="3 4">
    <name type="scientific">Desulfoprunum benzoelyticum</name>
    <dbReference type="NCBI Taxonomy" id="1506996"/>
    <lineage>
        <taxon>Bacteria</taxon>
        <taxon>Pseudomonadati</taxon>
        <taxon>Thermodesulfobacteriota</taxon>
        <taxon>Desulfobulbia</taxon>
        <taxon>Desulfobulbales</taxon>
        <taxon>Desulfobulbaceae</taxon>
        <taxon>Desulfoprunum</taxon>
    </lineage>
</organism>
<evidence type="ECO:0000313" key="3">
    <source>
        <dbReference type="EMBL" id="MBB5349567.1"/>
    </source>
</evidence>
<name>A0A840UTQ1_9BACT</name>
<dbReference type="RefSeq" id="WP_183352349.1">
    <property type="nucleotide sequence ID" value="NZ_JACHEO010000029.1"/>
</dbReference>
<sequence length="58" mass="6376">MEDESHGLLDDDPALDCTPLNEMEKGRGEPGKGGCMTILVVLFLPVVFLVTKYISFFS</sequence>
<comment type="caution">
    <text evidence="3">The sequence shown here is derived from an EMBL/GenBank/DDBJ whole genome shotgun (WGS) entry which is preliminary data.</text>
</comment>